<organism evidence="2 3">
    <name type="scientific">Pseudoduganella albidiflava</name>
    <dbReference type="NCBI Taxonomy" id="321983"/>
    <lineage>
        <taxon>Bacteria</taxon>
        <taxon>Pseudomonadati</taxon>
        <taxon>Pseudomonadota</taxon>
        <taxon>Betaproteobacteria</taxon>
        <taxon>Burkholderiales</taxon>
        <taxon>Oxalobacteraceae</taxon>
        <taxon>Telluria group</taxon>
        <taxon>Pseudoduganella</taxon>
    </lineage>
</organism>
<accession>A0ABX5S2P7</accession>
<dbReference type="Pfam" id="PF05960">
    <property type="entry name" value="DUF885"/>
    <property type="match status" value="1"/>
</dbReference>
<gene>
    <name evidence="2" type="ORF">EYF70_28810</name>
</gene>
<dbReference type="RefSeq" id="WP_131148431.1">
    <property type="nucleotide sequence ID" value="NZ_BMWV01000001.1"/>
</dbReference>
<evidence type="ECO:0000256" key="1">
    <source>
        <dbReference type="SAM" id="SignalP"/>
    </source>
</evidence>
<dbReference type="PROSITE" id="PS51257">
    <property type="entry name" value="PROKAR_LIPOPROTEIN"/>
    <property type="match status" value="1"/>
</dbReference>
<keyword evidence="1" id="KW-0732">Signal</keyword>
<sequence length="605" mass="66747">MTSIKRLGLITATAFLACSATPLLGASPTSAAQAAQSAKSATATQRMAKLAADYYQFNGRFEPLYATYAGDNRFDDELGLSIAPAERARRHAAYRGFATRLKAIAPSQLSSADQISHEIMAYEIQTVLDMASFPDHLMPINQMGAIPMELAMVADGKGALPLATPKHYDNLLRRLVQLTPWIDQAIANMRAGIEAGVVLPKPLIVSTLPQYRDLATTDIEKNPFYAGIKNLPDNFSAAEKARITKAYQSEITNRLQPALARLAAFMEKEYLPAGRSTSGLSDLPNGAKWYQQNIAFATTTRLTPDEIHAMGLAEVARIQQQFAVVGPKMGYQGPAAELPKWVAGQSRYRPFKNDQEILEVYRKLDVAVASKLPALFTLVPKSPLEQRLEPELTRATASDHYTGPSTDGKRPGIFWSVVNDAKEYDRTKMTSLYLHEGRPGHHFQVALQVETPLPDFRRFGGNNAFAEGWALYAETLGSEMGLYEEPDQYFGHLNSELLRAARLVVDTGLHAKGWSRERAIDYLKEVNGYTDQVAKSAIERYMALPAQALGYKVGSLKIQALRKRAEEAFGKRFSLPAFHAVVIGDGSLPLAVLERKVERWIAEAK</sequence>
<feature type="chain" id="PRO_5045147336" evidence="1">
    <location>
        <begin position="32"/>
        <end position="605"/>
    </location>
</feature>
<dbReference type="InterPro" id="IPR010281">
    <property type="entry name" value="DUF885"/>
</dbReference>
<feature type="signal peptide" evidence="1">
    <location>
        <begin position="1"/>
        <end position="31"/>
    </location>
</feature>
<evidence type="ECO:0000313" key="2">
    <source>
        <dbReference type="EMBL" id="QBI04370.1"/>
    </source>
</evidence>
<protein>
    <submittedName>
        <fullName evidence="2">DUF885 domain-containing protein</fullName>
    </submittedName>
</protein>
<reference evidence="2 3" key="1">
    <citation type="submission" date="2019-02" db="EMBL/GenBank/DDBJ databases">
        <title>Draft Genome Sequences of Six Type Strains of the Genus Massilia.</title>
        <authorList>
            <person name="Miess H."/>
            <person name="Frediansyhah A."/>
            <person name="Gross H."/>
        </authorList>
    </citation>
    <scope>NUCLEOTIDE SEQUENCE [LARGE SCALE GENOMIC DNA]</scope>
    <source>
        <strain evidence="2 3">DSM 17472</strain>
    </source>
</reference>
<name>A0ABX5S2P7_9BURK</name>
<proteinExistence type="predicted"/>
<dbReference type="EMBL" id="CP036401">
    <property type="protein sequence ID" value="QBI04370.1"/>
    <property type="molecule type" value="Genomic_DNA"/>
</dbReference>
<keyword evidence="3" id="KW-1185">Reference proteome</keyword>
<dbReference type="Proteomes" id="UP000292307">
    <property type="component" value="Chromosome"/>
</dbReference>
<dbReference type="PANTHER" id="PTHR33361">
    <property type="entry name" value="GLR0591 PROTEIN"/>
    <property type="match status" value="1"/>
</dbReference>
<evidence type="ECO:0000313" key="3">
    <source>
        <dbReference type="Proteomes" id="UP000292307"/>
    </source>
</evidence>
<dbReference type="PANTHER" id="PTHR33361:SF16">
    <property type="entry name" value="DUF885 DOMAIN-CONTAINING PROTEIN"/>
    <property type="match status" value="1"/>
</dbReference>